<feature type="transmembrane region" description="Helical" evidence="4">
    <location>
        <begin position="178"/>
        <end position="201"/>
    </location>
</feature>
<dbReference type="Pfam" id="PF07690">
    <property type="entry name" value="MFS_1"/>
    <property type="match status" value="1"/>
</dbReference>
<proteinExistence type="predicted"/>
<feature type="transmembrane region" description="Helical" evidence="4">
    <location>
        <begin position="319"/>
        <end position="339"/>
    </location>
</feature>
<dbReference type="InterPro" id="IPR020846">
    <property type="entry name" value="MFS_dom"/>
</dbReference>
<feature type="transmembrane region" description="Helical" evidence="4">
    <location>
        <begin position="57"/>
        <end position="75"/>
    </location>
</feature>
<dbReference type="Proteomes" id="UP001501508">
    <property type="component" value="Unassembled WGS sequence"/>
</dbReference>
<dbReference type="Gene3D" id="1.20.1250.20">
    <property type="entry name" value="MFS general substrate transporter like domains"/>
    <property type="match status" value="2"/>
</dbReference>
<organism evidence="6 7">
    <name type="scientific">Ravibacter arvi</name>
    <dbReference type="NCBI Taxonomy" id="2051041"/>
    <lineage>
        <taxon>Bacteria</taxon>
        <taxon>Pseudomonadati</taxon>
        <taxon>Bacteroidota</taxon>
        <taxon>Cytophagia</taxon>
        <taxon>Cytophagales</taxon>
        <taxon>Spirosomataceae</taxon>
        <taxon>Ravibacter</taxon>
    </lineage>
</organism>
<dbReference type="RefSeq" id="WP_345028264.1">
    <property type="nucleotide sequence ID" value="NZ_BAABEY010000018.1"/>
</dbReference>
<dbReference type="PANTHER" id="PTHR43129">
    <property type="entry name" value="FOSMIDOMYCIN RESISTANCE PROTEIN"/>
    <property type="match status" value="1"/>
</dbReference>
<feature type="transmembrane region" description="Helical" evidence="4">
    <location>
        <begin position="227"/>
        <end position="255"/>
    </location>
</feature>
<evidence type="ECO:0000259" key="5">
    <source>
        <dbReference type="PROSITE" id="PS50850"/>
    </source>
</evidence>
<evidence type="ECO:0000313" key="6">
    <source>
        <dbReference type="EMBL" id="GAA4438240.1"/>
    </source>
</evidence>
<name>A0ABP8LZF6_9BACT</name>
<dbReference type="CDD" id="cd17478">
    <property type="entry name" value="MFS_FsR"/>
    <property type="match status" value="1"/>
</dbReference>
<evidence type="ECO:0000256" key="2">
    <source>
        <dbReference type="ARBA" id="ARBA00022989"/>
    </source>
</evidence>
<dbReference type="SUPFAM" id="SSF103473">
    <property type="entry name" value="MFS general substrate transporter"/>
    <property type="match status" value="1"/>
</dbReference>
<evidence type="ECO:0000256" key="3">
    <source>
        <dbReference type="ARBA" id="ARBA00023136"/>
    </source>
</evidence>
<feature type="domain" description="Major facilitator superfamily (MFS) profile" evidence="5">
    <location>
        <begin position="25"/>
        <end position="405"/>
    </location>
</feature>
<dbReference type="InterPro" id="IPR011701">
    <property type="entry name" value="MFS"/>
</dbReference>
<evidence type="ECO:0000313" key="7">
    <source>
        <dbReference type="Proteomes" id="UP001501508"/>
    </source>
</evidence>
<keyword evidence="7" id="KW-1185">Reference proteome</keyword>
<evidence type="ECO:0000256" key="4">
    <source>
        <dbReference type="SAM" id="Phobius"/>
    </source>
</evidence>
<keyword evidence="2 4" id="KW-1133">Transmembrane helix</keyword>
<feature type="transmembrane region" description="Helical" evidence="4">
    <location>
        <begin position="87"/>
        <end position="106"/>
    </location>
</feature>
<dbReference type="InterPro" id="IPR036259">
    <property type="entry name" value="MFS_trans_sf"/>
</dbReference>
<keyword evidence="1 4" id="KW-0812">Transmembrane</keyword>
<dbReference type="EMBL" id="BAABEY010000018">
    <property type="protein sequence ID" value="GAA4438240.1"/>
    <property type="molecule type" value="Genomic_DNA"/>
</dbReference>
<feature type="transmembrane region" description="Helical" evidence="4">
    <location>
        <begin position="294"/>
        <end position="313"/>
    </location>
</feature>
<feature type="transmembrane region" description="Helical" evidence="4">
    <location>
        <begin position="267"/>
        <end position="287"/>
    </location>
</feature>
<feature type="transmembrane region" description="Helical" evidence="4">
    <location>
        <begin position="381"/>
        <end position="399"/>
    </location>
</feature>
<evidence type="ECO:0000256" key="1">
    <source>
        <dbReference type="ARBA" id="ARBA00022692"/>
    </source>
</evidence>
<protein>
    <submittedName>
        <fullName evidence="6">MFS transporter</fullName>
    </submittedName>
</protein>
<gene>
    <name evidence="6" type="ORF">GCM10023091_18620</name>
</gene>
<accession>A0ABP8LZF6</accession>
<comment type="caution">
    <text evidence="6">The sequence shown here is derived from an EMBL/GenBank/DDBJ whole genome shotgun (WGS) entry which is preliminary data.</text>
</comment>
<dbReference type="PANTHER" id="PTHR43129:SF1">
    <property type="entry name" value="FOSMIDOMYCIN RESISTANCE PROTEIN"/>
    <property type="match status" value="1"/>
</dbReference>
<feature type="transmembrane region" description="Helical" evidence="4">
    <location>
        <begin position="351"/>
        <end position="369"/>
    </location>
</feature>
<reference evidence="7" key="1">
    <citation type="journal article" date="2019" name="Int. J. Syst. Evol. Microbiol.">
        <title>The Global Catalogue of Microorganisms (GCM) 10K type strain sequencing project: providing services to taxonomists for standard genome sequencing and annotation.</title>
        <authorList>
            <consortium name="The Broad Institute Genomics Platform"/>
            <consortium name="The Broad Institute Genome Sequencing Center for Infectious Disease"/>
            <person name="Wu L."/>
            <person name="Ma J."/>
        </authorList>
    </citation>
    <scope>NUCLEOTIDE SEQUENCE [LARGE SCALE GENOMIC DNA]</scope>
    <source>
        <strain evidence="7">JCM 31920</strain>
    </source>
</reference>
<dbReference type="PROSITE" id="PS50850">
    <property type="entry name" value="MFS"/>
    <property type="match status" value="1"/>
</dbReference>
<sequence length="405" mass="43700">MSTEQNTTTLSASPAQTASKTVYPVLFAISFSHLLNDTLQAIVPAIYPILKENFHLTYMQIGLITFVFQMTASVFQPVVGNYTDKHPAPYSLTLGMLFTLVGLLVLSVANSFILVLVSVAITGFGSAIFHPEASRMAFMASGGKRGMAQSLFQVGGNAGSAIGPLLAALIVASYGLGAISWFSVLALLGGLILFYLGRWAFRNRHLRLSKKAGQAVLEGISEKRINFALAVLMVLVFSKYIYMVCIGSYYTFFLIDKFGIGIQESQYYLFICMAAVAIGTYAGGPIGDRIGRRYVIWFSILGAAPFALLLPYANLFWTNILAVMVGLILSSAFSAILVYAQELKPGKEGTIAGLFFGFAFGVAGIGSALLGMLADATTLEFLFKTCSFMPLLGILAIFLPKIRQE</sequence>
<feature type="transmembrane region" description="Helical" evidence="4">
    <location>
        <begin position="151"/>
        <end position="172"/>
    </location>
</feature>
<feature type="transmembrane region" description="Helical" evidence="4">
    <location>
        <begin position="112"/>
        <end position="130"/>
    </location>
</feature>
<keyword evidence="3 4" id="KW-0472">Membrane</keyword>